<dbReference type="PANTHER" id="PTHR43133">
    <property type="entry name" value="RNA POLYMERASE ECF-TYPE SIGMA FACTO"/>
    <property type="match status" value="1"/>
</dbReference>
<dbReference type="EMBL" id="BJNZ01000007">
    <property type="protein sequence ID" value="GED09533.1"/>
    <property type="molecule type" value="Genomic_DNA"/>
</dbReference>
<comment type="caution">
    <text evidence="8">The sequence shown here is derived from an EMBL/GenBank/DDBJ whole genome shotgun (WGS) entry which is preliminary data.</text>
</comment>
<evidence type="ECO:0000256" key="5">
    <source>
        <dbReference type="SAM" id="MobiDB-lite"/>
    </source>
</evidence>
<dbReference type="Gene3D" id="1.10.10.10">
    <property type="entry name" value="Winged helix-like DNA-binding domain superfamily/Winged helix DNA-binding domain"/>
    <property type="match status" value="1"/>
</dbReference>
<organism evidence="8 9">
    <name type="scientific">Cellulosimicrobium cellulans</name>
    <name type="common">Arthrobacter luteus</name>
    <dbReference type="NCBI Taxonomy" id="1710"/>
    <lineage>
        <taxon>Bacteria</taxon>
        <taxon>Bacillati</taxon>
        <taxon>Actinomycetota</taxon>
        <taxon>Actinomycetes</taxon>
        <taxon>Micrococcales</taxon>
        <taxon>Promicromonosporaceae</taxon>
        <taxon>Cellulosimicrobium</taxon>
    </lineage>
</organism>
<dbReference type="InterPro" id="IPR036388">
    <property type="entry name" value="WH-like_DNA-bd_sf"/>
</dbReference>
<keyword evidence="3" id="KW-0731">Sigma factor</keyword>
<gene>
    <name evidence="8" type="ORF">CCE02nite_15320</name>
</gene>
<dbReference type="SUPFAM" id="SSF88659">
    <property type="entry name" value="Sigma3 and sigma4 domains of RNA polymerase sigma factors"/>
    <property type="match status" value="1"/>
</dbReference>
<dbReference type="GO" id="GO:0006352">
    <property type="term" value="P:DNA-templated transcription initiation"/>
    <property type="evidence" value="ECO:0007669"/>
    <property type="project" value="InterPro"/>
</dbReference>
<evidence type="ECO:0000256" key="1">
    <source>
        <dbReference type="ARBA" id="ARBA00010641"/>
    </source>
</evidence>
<comment type="similarity">
    <text evidence="1">Belongs to the sigma-70 factor family. ECF subfamily.</text>
</comment>
<dbReference type="InterPro" id="IPR013324">
    <property type="entry name" value="RNA_pol_sigma_r3/r4-like"/>
</dbReference>
<dbReference type="AlphaFoldDB" id="A0A4Y4DXV1"/>
<dbReference type="InterPro" id="IPR007627">
    <property type="entry name" value="RNA_pol_sigma70_r2"/>
</dbReference>
<dbReference type="Gene3D" id="1.10.1740.10">
    <property type="match status" value="1"/>
</dbReference>
<dbReference type="InterPro" id="IPR014284">
    <property type="entry name" value="RNA_pol_sigma-70_dom"/>
</dbReference>
<feature type="domain" description="RNA polymerase sigma factor 70 region 4 type 2" evidence="7">
    <location>
        <begin position="121"/>
        <end position="171"/>
    </location>
</feature>
<protein>
    <submittedName>
        <fullName evidence="8">Siderophore-interacting protein</fullName>
    </submittedName>
</protein>
<dbReference type="InterPro" id="IPR039425">
    <property type="entry name" value="RNA_pol_sigma-70-like"/>
</dbReference>
<feature type="domain" description="RNA polymerase sigma-70 region 2" evidence="6">
    <location>
        <begin position="28"/>
        <end position="96"/>
    </location>
</feature>
<dbReference type="Proteomes" id="UP000316659">
    <property type="component" value="Unassembled WGS sequence"/>
</dbReference>
<dbReference type="SUPFAM" id="SSF88946">
    <property type="entry name" value="Sigma2 domain of RNA polymerase sigma factors"/>
    <property type="match status" value="1"/>
</dbReference>
<evidence type="ECO:0000259" key="7">
    <source>
        <dbReference type="Pfam" id="PF08281"/>
    </source>
</evidence>
<evidence type="ECO:0000313" key="8">
    <source>
        <dbReference type="EMBL" id="GED09533.1"/>
    </source>
</evidence>
<feature type="region of interest" description="Disordered" evidence="5">
    <location>
        <begin position="1"/>
        <end position="20"/>
    </location>
</feature>
<dbReference type="InterPro" id="IPR013325">
    <property type="entry name" value="RNA_pol_sigma_r2"/>
</dbReference>
<accession>A0A4Y4DXV1</accession>
<keyword evidence="4" id="KW-0804">Transcription</keyword>
<dbReference type="Pfam" id="PF08281">
    <property type="entry name" value="Sigma70_r4_2"/>
    <property type="match status" value="1"/>
</dbReference>
<dbReference type="GO" id="GO:0003677">
    <property type="term" value="F:DNA binding"/>
    <property type="evidence" value="ECO:0007669"/>
    <property type="project" value="InterPro"/>
</dbReference>
<dbReference type="Pfam" id="PF04542">
    <property type="entry name" value="Sigma70_r2"/>
    <property type="match status" value="1"/>
</dbReference>
<evidence type="ECO:0000256" key="4">
    <source>
        <dbReference type="ARBA" id="ARBA00023163"/>
    </source>
</evidence>
<evidence type="ECO:0000256" key="3">
    <source>
        <dbReference type="ARBA" id="ARBA00023082"/>
    </source>
</evidence>
<evidence type="ECO:0000313" key="9">
    <source>
        <dbReference type="Proteomes" id="UP000316659"/>
    </source>
</evidence>
<dbReference type="GO" id="GO:0016987">
    <property type="term" value="F:sigma factor activity"/>
    <property type="evidence" value="ECO:0007669"/>
    <property type="project" value="UniProtKB-KW"/>
</dbReference>
<evidence type="ECO:0000256" key="2">
    <source>
        <dbReference type="ARBA" id="ARBA00023015"/>
    </source>
</evidence>
<dbReference type="PANTHER" id="PTHR43133:SF25">
    <property type="entry name" value="RNA POLYMERASE SIGMA FACTOR RFAY-RELATED"/>
    <property type="match status" value="1"/>
</dbReference>
<name>A0A4Y4DXV1_CELCE</name>
<feature type="region of interest" description="Disordered" evidence="5">
    <location>
        <begin position="177"/>
        <end position="214"/>
    </location>
</feature>
<reference evidence="8 9" key="1">
    <citation type="submission" date="2019-06" db="EMBL/GenBank/DDBJ databases">
        <title>Whole genome shotgun sequence of Cellulosimicrobium cellulans NBRC 15516.</title>
        <authorList>
            <person name="Hosoyama A."/>
            <person name="Uohara A."/>
            <person name="Ohji S."/>
            <person name="Ichikawa N."/>
        </authorList>
    </citation>
    <scope>NUCLEOTIDE SEQUENCE [LARGE SCALE GENOMIC DNA]</scope>
    <source>
        <strain evidence="8 9">NBRC 15516</strain>
    </source>
</reference>
<dbReference type="NCBIfam" id="TIGR02937">
    <property type="entry name" value="sigma70-ECF"/>
    <property type="match status" value="1"/>
</dbReference>
<dbReference type="InterPro" id="IPR013249">
    <property type="entry name" value="RNA_pol_sigma70_r4_t2"/>
</dbReference>
<proteinExistence type="inferred from homology"/>
<sequence>MPAPDRPPERTPSAPPPDEDRTARFTALFEATHRPLLAYAVRRVADPSDAADVVAEAFLVAWRRIDDVPAGDDARPWMFGVARRVLANLHRGARRRLALADRLRAEVAEATPPPTGEVSDVERALARLGPDDQELLRLVAWEELARDEIALVLGISRAAVRVRLHRARRRLAEQLDGLVTPGAPTSATQRKRDDPTGHVVSGWGRPRPGTEEAR</sequence>
<dbReference type="RefSeq" id="WP_141389061.1">
    <property type="nucleotide sequence ID" value="NZ_BJNZ01000007.1"/>
</dbReference>
<keyword evidence="2" id="KW-0805">Transcription regulation</keyword>
<evidence type="ECO:0000259" key="6">
    <source>
        <dbReference type="Pfam" id="PF04542"/>
    </source>
</evidence>